<name>A0AAD5VUE0_9AGAR</name>
<feature type="compositionally biased region" description="Basic and acidic residues" evidence="1">
    <location>
        <begin position="293"/>
        <end position="303"/>
    </location>
</feature>
<feature type="region of interest" description="Disordered" evidence="1">
    <location>
        <begin position="715"/>
        <end position="781"/>
    </location>
</feature>
<feature type="region of interest" description="Disordered" evidence="1">
    <location>
        <begin position="575"/>
        <end position="595"/>
    </location>
</feature>
<dbReference type="EMBL" id="JANIEX010000359">
    <property type="protein sequence ID" value="KAJ3568225.1"/>
    <property type="molecule type" value="Genomic_DNA"/>
</dbReference>
<feature type="region of interest" description="Disordered" evidence="1">
    <location>
        <begin position="115"/>
        <end position="167"/>
    </location>
</feature>
<accession>A0AAD5VUE0</accession>
<evidence type="ECO:0000313" key="3">
    <source>
        <dbReference type="Proteomes" id="UP001213000"/>
    </source>
</evidence>
<evidence type="ECO:0000256" key="1">
    <source>
        <dbReference type="SAM" id="MobiDB-lite"/>
    </source>
</evidence>
<proteinExistence type="predicted"/>
<protein>
    <submittedName>
        <fullName evidence="2">Uncharacterized protein</fullName>
    </submittedName>
</protein>
<organism evidence="2 3">
    <name type="scientific">Leucocoprinus birnbaumii</name>
    <dbReference type="NCBI Taxonomy" id="56174"/>
    <lineage>
        <taxon>Eukaryota</taxon>
        <taxon>Fungi</taxon>
        <taxon>Dikarya</taxon>
        <taxon>Basidiomycota</taxon>
        <taxon>Agaricomycotina</taxon>
        <taxon>Agaricomycetes</taxon>
        <taxon>Agaricomycetidae</taxon>
        <taxon>Agaricales</taxon>
        <taxon>Agaricineae</taxon>
        <taxon>Agaricaceae</taxon>
        <taxon>Leucocoprinus</taxon>
    </lineage>
</organism>
<comment type="caution">
    <text evidence="2">The sequence shown here is derived from an EMBL/GenBank/DDBJ whole genome shotgun (WGS) entry which is preliminary data.</text>
</comment>
<feature type="compositionally biased region" description="Low complexity" evidence="1">
    <location>
        <begin position="317"/>
        <end position="329"/>
    </location>
</feature>
<keyword evidence="3" id="KW-1185">Reference proteome</keyword>
<feature type="compositionally biased region" description="Basic and acidic residues" evidence="1">
    <location>
        <begin position="767"/>
        <end position="781"/>
    </location>
</feature>
<feature type="compositionally biased region" description="Polar residues" evidence="1">
    <location>
        <begin position="337"/>
        <end position="366"/>
    </location>
</feature>
<feature type="region of interest" description="Disordered" evidence="1">
    <location>
        <begin position="272"/>
        <end position="388"/>
    </location>
</feature>
<evidence type="ECO:0000313" key="2">
    <source>
        <dbReference type="EMBL" id="KAJ3568225.1"/>
    </source>
</evidence>
<sequence length="781" mass="84707">MHSSLASLLHPSQKAQRPPIPIPTTQLIPQVLTSAQNAAGSGELSIPNPTAPVDAPLLPSVHAPPIELLQAGTPALYAPIPAAPVDRSSTTTTGASPVCIQSLSNESLLNATSPMYAPQSHARPPAHTHDPGDIAPVAHLDTHDIPSNLPGVDTSSDSIPTTGAGGGSVSFLDATGASGVRDSNSGAPVNSSANLRGWENIGTGDALPNFSGGAFGGYTYAMNQGPSNGGGRCQMTMLLGNDYVFNDISLPSNQNHPGLSFDSVYNSFEAIPTADSTPDNASGIPKPSVPIKRSSDVDNDNRPTKKSAKKQNDQHAAKASGKSKATTLKDPFIMFTPGTSSESSSQRLYPTTTPATAEGKGSSNKKASGRQRASGKKNDNDDDDDNEEQLAEAAKALAKARLELLPQEIPPFKLYVEPANPLDFSSTKHHSVDLPVSYLLPKNLPMKVKNRPCMWFGIKKGKFEMVSDEWDEYLKNGTPISARSKNLITKYASICPRALTYSREVALYILTTDHGNIICPYHRWLSKKIENDVQFETHKPNHYFVTGVPGVSRVKRVAKTVQQVVSKLAEVVKSFATGNEPRPPTPPKEDPIKAEDDKPLEREKGKLHCGCLEDEVLLDLILWKSTLQQSPATGIVETWQDVYLHPRDRTFSLRAYTFWTGLKADHLYEFDADGKPRSMIDITRYQYRFFRNRLRRLKRAGKDLSSIISDLEELEMISFEDDEESDDEEEDGEGDSDDDDSEGDEDNGEGGNDDNEGDDDNGEGDNDDGKGDDKNDGDKDN</sequence>
<gene>
    <name evidence="2" type="ORF">NP233_g5858</name>
</gene>
<dbReference type="AlphaFoldDB" id="A0AAD5VUE0"/>
<feature type="compositionally biased region" description="Acidic residues" evidence="1">
    <location>
        <begin position="715"/>
        <end position="766"/>
    </location>
</feature>
<feature type="region of interest" description="Disordered" evidence="1">
    <location>
        <begin position="1"/>
        <end position="23"/>
    </location>
</feature>
<dbReference type="Proteomes" id="UP001213000">
    <property type="component" value="Unassembled WGS sequence"/>
</dbReference>
<reference evidence="2" key="1">
    <citation type="submission" date="2022-07" db="EMBL/GenBank/DDBJ databases">
        <title>Genome Sequence of Leucocoprinus birnbaumii.</title>
        <authorList>
            <person name="Buettner E."/>
        </authorList>
    </citation>
    <scope>NUCLEOTIDE SEQUENCE</scope>
    <source>
        <strain evidence="2">VT141</strain>
    </source>
</reference>